<dbReference type="HOGENOM" id="CLU_962700_0_0_5"/>
<evidence type="ECO:0000256" key="1">
    <source>
        <dbReference type="SAM" id="MobiDB-lite"/>
    </source>
</evidence>
<feature type="region of interest" description="Disordered" evidence="1">
    <location>
        <begin position="60"/>
        <end position="173"/>
    </location>
</feature>
<dbReference type="PATRIC" id="fig|394.7.peg.4226"/>
<dbReference type="Proteomes" id="UP000001054">
    <property type="component" value="Chromosome"/>
</dbReference>
<protein>
    <submittedName>
        <fullName evidence="2">Uncharacterized protein</fullName>
    </submittedName>
</protein>
<accession>C3MCA6</accession>
<reference evidence="2 3" key="1">
    <citation type="journal article" date="2009" name="Appl. Environ. Microbiol.">
        <title>Rhizobium sp. strain NGR234 possesses a remarkable number of secretion systems.</title>
        <authorList>
            <person name="Schmeisser C."/>
            <person name="Liesegang H."/>
            <person name="Krysciak D."/>
            <person name="Bakkou N."/>
            <person name="Le Quere A."/>
            <person name="Wollherr A."/>
            <person name="Heinemeyer I."/>
            <person name="Morgenstern B."/>
            <person name="Pommerening-Roeser A."/>
            <person name="Flores M."/>
            <person name="Palacios R."/>
            <person name="Brenner S."/>
            <person name="Gottschalk G."/>
            <person name="Schmitz R.A."/>
            <person name="Broughton W.J."/>
            <person name="Perret X."/>
            <person name="Strittmatter A.W."/>
            <person name="Streit W.R."/>
        </authorList>
    </citation>
    <scope>NUCLEOTIDE SEQUENCE [LARGE SCALE GENOMIC DNA]</scope>
    <source>
        <strain evidence="3">NBRC 101917 / NGR234</strain>
    </source>
</reference>
<evidence type="ECO:0000313" key="2">
    <source>
        <dbReference type="EMBL" id="ACP25185.1"/>
    </source>
</evidence>
<organism evidence="2 3">
    <name type="scientific">Sinorhizobium fredii (strain NBRC 101917 / NGR234)</name>
    <dbReference type="NCBI Taxonomy" id="394"/>
    <lineage>
        <taxon>Bacteria</taxon>
        <taxon>Pseudomonadati</taxon>
        <taxon>Pseudomonadota</taxon>
        <taxon>Alphaproteobacteria</taxon>
        <taxon>Hyphomicrobiales</taxon>
        <taxon>Rhizobiaceae</taxon>
        <taxon>Sinorhizobium/Ensifer group</taxon>
        <taxon>Sinorhizobium</taxon>
    </lineage>
</organism>
<dbReference type="EMBL" id="CP001389">
    <property type="protein sequence ID" value="ACP25185.1"/>
    <property type="molecule type" value="Genomic_DNA"/>
</dbReference>
<dbReference type="KEGG" id="rhi:NGR_c14080"/>
<keyword evidence="3" id="KW-1185">Reference proteome</keyword>
<dbReference type="OrthoDB" id="8098309at2"/>
<feature type="compositionally biased region" description="Low complexity" evidence="1">
    <location>
        <begin position="60"/>
        <end position="70"/>
    </location>
</feature>
<dbReference type="AlphaFoldDB" id="C3MCA6"/>
<gene>
    <name evidence="2" type="ordered locus">NGR_c14080</name>
</gene>
<proteinExistence type="predicted"/>
<sequence length="306" mass="29081">MFPAPMRITAMRTYMAATFLVAVALGIAPVLERAVAAGGKAGGSSVNSAGGGVTAGVSAGATAGPNSGPGSNTGGKSHGGKSHGKSTGSGVGSGKVGKSSGSSAGGGAKAGAFAKSRSWVGGNAGHTRGGKPAGSGGGIATSKGKGAPPSGALTGLAPGPGSPKRSGIPKSARAGAIAGIASATGVQPPIRLPSTLWPLKGSGERGEYQQGLLGDAVTDPMTTGAITDGPGAVIRTCLQAITSAALPLGAVRIRAAGAGPAVSTRDGGLTAPIAVRIEYAGRGAIEVRQARVRCHLDPNGTVVAVT</sequence>
<name>C3MCA6_SINFN</name>
<evidence type="ECO:0000313" key="3">
    <source>
        <dbReference type="Proteomes" id="UP000001054"/>
    </source>
</evidence>